<dbReference type="EMBL" id="RSCL01000002">
    <property type="protein sequence ID" value="RUT09160.1"/>
    <property type="molecule type" value="Genomic_DNA"/>
</dbReference>
<dbReference type="InterPro" id="IPR035994">
    <property type="entry name" value="Nucleoside_phosphorylase_sf"/>
</dbReference>
<sequence length="236" mass="25774">MSMESTEVLITTGGVFVPQGAEYKAVCNGLRRVNKISSQVISIPVGGKAVTRYLQEWYESVNLLKDSQPYALVMGLCGSLTPDYDVGDVVLYETCIYKDQVLHCDNDFTNQLELQLKEKVSRVKALTSDSVVFSSYEKILLGKCGASVVDMEGFSALEFLSSVGFKVGMLRVVSDGCKHDLPNLNSAFSPEGTLLPLPLALGMLRQPIAACRLIYGSLRGLKVLEDVTKDLGTFKQ</sequence>
<evidence type="ECO:0000259" key="1">
    <source>
        <dbReference type="Pfam" id="PF01048"/>
    </source>
</evidence>
<dbReference type="Proteomes" id="UP000271624">
    <property type="component" value="Unassembled WGS sequence"/>
</dbReference>
<evidence type="ECO:0000313" key="3">
    <source>
        <dbReference type="Proteomes" id="UP000271624"/>
    </source>
</evidence>
<keyword evidence="3" id="KW-1185">Reference proteome</keyword>
<dbReference type="RefSeq" id="WP_233787155.1">
    <property type="nucleotide sequence ID" value="NZ_RSCL01000002.1"/>
</dbReference>
<proteinExistence type="predicted"/>
<dbReference type="AlphaFoldDB" id="A0A433VSQ7"/>
<gene>
    <name evidence="2" type="ORF">DSM106972_012130</name>
</gene>
<dbReference type="SUPFAM" id="SSF53167">
    <property type="entry name" value="Purine and uridine phosphorylases"/>
    <property type="match status" value="1"/>
</dbReference>
<reference evidence="2" key="2">
    <citation type="journal article" date="2019" name="Genome Biol. Evol.">
        <title>Day and night: Metabolic profiles and evolutionary relationships of six axenic non-marine cyanobacteria.</title>
        <authorList>
            <person name="Will S.E."/>
            <person name="Henke P."/>
            <person name="Boedeker C."/>
            <person name="Huang S."/>
            <person name="Brinkmann H."/>
            <person name="Rohde M."/>
            <person name="Jarek M."/>
            <person name="Friedl T."/>
            <person name="Seufert S."/>
            <person name="Schumacher M."/>
            <person name="Overmann J."/>
            <person name="Neumann-Schaal M."/>
            <person name="Petersen J."/>
        </authorList>
    </citation>
    <scope>NUCLEOTIDE SEQUENCE [LARGE SCALE GENOMIC DNA]</scope>
    <source>
        <strain evidence="2">PCC 7102</strain>
    </source>
</reference>
<dbReference type="InterPro" id="IPR000845">
    <property type="entry name" value="Nucleoside_phosphorylase_d"/>
</dbReference>
<reference evidence="2" key="1">
    <citation type="submission" date="2018-12" db="EMBL/GenBank/DDBJ databases">
        <authorList>
            <person name="Will S."/>
            <person name="Neumann-Schaal M."/>
            <person name="Henke P."/>
        </authorList>
    </citation>
    <scope>NUCLEOTIDE SEQUENCE</scope>
    <source>
        <strain evidence="2">PCC 7102</strain>
    </source>
</reference>
<comment type="caution">
    <text evidence="2">The sequence shown here is derived from an EMBL/GenBank/DDBJ whole genome shotgun (WGS) entry which is preliminary data.</text>
</comment>
<dbReference type="GO" id="GO:0003824">
    <property type="term" value="F:catalytic activity"/>
    <property type="evidence" value="ECO:0007669"/>
    <property type="project" value="InterPro"/>
</dbReference>
<name>A0A433VSQ7_9CYAN</name>
<dbReference type="Pfam" id="PF01048">
    <property type="entry name" value="PNP_UDP_1"/>
    <property type="match status" value="1"/>
</dbReference>
<accession>A0A433VSQ7</accession>
<organism evidence="2 3">
    <name type="scientific">Dulcicalothrix desertica PCC 7102</name>
    <dbReference type="NCBI Taxonomy" id="232991"/>
    <lineage>
        <taxon>Bacteria</taxon>
        <taxon>Bacillati</taxon>
        <taxon>Cyanobacteriota</taxon>
        <taxon>Cyanophyceae</taxon>
        <taxon>Nostocales</taxon>
        <taxon>Calotrichaceae</taxon>
        <taxon>Dulcicalothrix</taxon>
    </lineage>
</organism>
<evidence type="ECO:0000313" key="2">
    <source>
        <dbReference type="EMBL" id="RUT09160.1"/>
    </source>
</evidence>
<protein>
    <recommendedName>
        <fullName evidence="1">Nucleoside phosphorylase domain-containing protein</fullName>
    </recommendedName>
</protein>
<dbReference type="GO" id="GO:0009116">
    <property type="term" value="P:nucleoside metabolic process"/>
    <property type="evidence" value="ECO:0007669"/>
    <property type="project" value="InterPro"/>
</dbReference>
<feature type="domain" description="Nucleoside phosphorylase" evidence="1">
    <location>
        <begin position="72"/>
        <end position="178"/>
    </location>
</feature>
<dbReference type="Gene3D" id="3.40.50.1580">
    <property type="entry name" value="Nucleoside phosphorylase domain"/>
    <property type="match status" value="1"/>
</dbReference>